<reference evidence="3" key="1">
    <citation type="submission" date="2020-07" db="EMBL/GenBank/DDBJ databases">
        <authorList>
            <person name="Pettersson B.M.F."/>
            <person name="Behra P.R.K."/>
            <person name="Ramesh M."/>
            <person name="Das S."/>
            <person name="Dasgupta S."/>
            <person name="Kirsebom L.A."/>
        </authorList>
    </citation>
    <scope>NUCLEOTIDE SEQUENCE</scope>
    <source>
        <strain evidence="3">DSM 44615</strain>
    </source>
</reference>
<protein>
    <recommendedName>
        <fullName evidence="5">DUF3761 domain-containing protein</fullName>
    </recommendedName>
</protein>
<reference evidence="3" key="2">
    <citation type="journal article" date="2022" name="BMC Genomics">
        <title>Comparative genome analysis of mycobacteria focusing on tRNA and non-coding RNA.</title>
        <authorList>
            <person name="Behra P.R.K."/>
            <person name="Pettersson B.M.F."/>
            <person name="Ramesh M."/>
            <person name="Das S."/>
            <person name="Dasgupta S."/>
            <person name="Kirsebom L.A."/>
        </authorList>
    </citation>
    <scope>NUCLEOTIDE SEQUENCE</scope>
    <source>
        <strain evidence="3">DSM 44615</strain>
    </source>
</reference>
<evidence type="ECO:0000256" key="2">
    <source>
        <dbReference type="SAM" id="SignalP"/>
    </source>
</evidence>
<evidence type="ECO:0000256" key="1">
    <source>
        <dbReference type="SAM" id="MobiDB-lite"/>
    </source>
</evidence>
<dbReference type="RefSeq" id="WP_264015589.1">
    <property type="nucleotide sequence ID" value="NZ_JACKSJ010000235.1"/>
</dbReference>
<feature type="compositionally biased region" description="Polar residues" evidence="1">
    <location>
        <begin position="67"/>
        <end position="84"/>
    </location>
</feature>
<name>A0A9X2YUG6_9MYCO</name>
<dbReference type="EMBL" id="JACKSJ010000235">
    <property type="protein sequence ID" value="MCV7173436.1"/>
    <property type="molecule type" value="Genomic_DNA"/>
</dbReference>
<accession>A0A9X2YUG6</accession>
<dbReference type="Proteomes" id="UP001140293">
    <property type="component" value="Unassembled WGS sequence"/>
</dbReference>
<sequence length="99" mass="10070">MIFKKPTGSRLTSYLAVPAVALGLALGSAAVAGAEPISENTIKSECKAAGGTYGTTAPSGPKGRGSRLSTCTFKDINGETSTDNYYDGHWTGTTSGPPK</sequence>
<gene>
    <name evidence="3" type="ORF">H7I41_26285</name>
</gene>
<organism evidence="3 4">
    <name type="scientific">[Mycobacterium] manitobense</name>
    <dbReference type="NCBI Taxonomy" id="190147"/>
    <lineage>
        <taxon>Bacteria</taxon>
        <taxon>Bacillati</taxon>
        <taxon>Actinomycetota</taxon>
        <taxon>Actinomycetes</taxon>
        <taxon>Mycobacteriales</taxon>
        <taxon>Mycobacteriaceae</taxon>
        <taxon>Mycolicibacterium</taxon>
    </lineage>
</organism>
<evidence type="ECO:0000313" key="4">
    <source>
        <dbReference type="Proteomes" id="UP001140293"/>
    </source>
</evidence>
<evidence type="ECO:0000313" key="3">
    <source>
        <dbReference type="EMBL" id="MCV7173436.1"/>
    </source>
</evidence>
<feature type="chain" id="PRO_5040830458" description="DUF3761 domain-containing protein" evidence="2">
    <location>
        <begin position="35"/>
        <end position="99"/>
    </location>
</feature>
<keyword evidence="2" id="KW-0732">Signal</keyword>
<comment type="caution">
    <text evidence="3">The sequence shown here is derived from an EMBL/GenBank/DDBJ whole genome shotgun (WGS) entry which is preliminary data.</text>
</comment>
<dbReference type="AlphaFoldDB" id="A0A9X2YUG6"/>
<feature type="signal peptide" evidence="2">
    <location>
        <begin position="1"/>
        <end position="34"/>
    </location>
</feature>
<keyword evidence="4" id="KW-1185">Reference proteome</keyword>
<proteinExistence type="predicted"/>
<evidence type="ECO:0008006" key="5">
    <source>
        <dbReference type="Google" id="ProtNLM"/>
    </source>
</evidence>
<feature type="region of interest" description="Disordered" evidence="1">
    <location>
        <begin position="48"/>
        <end position="99"/>
    </location>
</feature>